<sequence length="150" mass="17074">MKNITTLSNLHISGTSCTPTVDFHFDTHRLYLSGESYPENAAAFYRPLLTEIQAYLDALTAYAETMPPDEALPSIEIHVSLIYFNSSSTKMLFSLFNLLNQAAEQTLSIALYWYYDKDDDIAEEFGEELHIDFPALTFHSTILSDNHEHN</sequence>
<dbReference type="PATRIC" id="fig|180957.22.peg.4406"/>
<gene>
    <name evidence="2" type="ORF">KU74_04640</name>
    <name evidence="3" type="ORF">SOV92_05885</name>
</gene>
<evidence type="ECO:0000259" key="1">
    <source>
        <dbReference type="Pfam" id="PF09345"/>
    </source>
</evidence>
<evidence type="ECO:0000313" key="3">
    <source>
        <dbReference type="EMBL" id="MDY4377376.1"/>
    </source>
</evidence>
<dbReference type="EMBL" id="JAXHOZ010000025">
    <property type="protein sequence ID" value="MDY4377376.1"/>
    <property type="molecule type" value="Genomic_DNA"/>
</dbReference>
<feature type="domain" description="SiaC family regulatory phosphoprotein" evidence="1">
    <location>
        <begin position="12"/>
        <end position="140"/>
    </location>
</feature>
<reference evidence="2 4" key="1">
    <citation type="submission" date="2014-08" db="EMBL/GenBank/DDBJ databases">
        <title>Genome sequences of NCPPB Pectobacterium isolates.</title>
        <authorList>
            <person name="Glover R.H."/>
            <person name="Sapp M."/>
            <person name="Elphinstone J."/>
        </authorList>
    </citation>
    <scope>NUCLEOTIDE SEQUENCE [LARGE SCALE GENOMIC DNA]</scope>
    <source>
        <strain evidence="2 4">LMG 21372</strain>
    </source>
</reference>
<reference evidence="3" key="2">
    <citation type="submission" date="2023-11" db="EMBL/GenBank/DDBJ databases">
        <title>Comparative genomics revealed phylogeny of phytopathogenic Pectobacterium aroidearum based on whole-genome sequencing and function of putative horizontal acquire islands in P. aroidearum PccS1.</title>
        <authorList>
            <person name="Fan J."/>
            <person name="Yang L."/>
        </authorList>
    </citation>
    <scope>NUCLEOTIDE SEQUENCE</scope>
    <source>
        <strain evidence="3">NJAU140</strain>
    </source>
</reference>
<dbReference type="STRING" id="180957.B5S52_16605"/>
<evidence type="ECO:0000313" key="2">
    <source>
        <dbReference type="EMBL" id="KGA35767.1"/>
    </source>
</evidence>
<dbReference type="Proteomes" id="UP001269968">
    <property type="component" value="Unassembled WGS sequence"/>
</dbReference>
<proteinExistence type="predicted"/>
<dbReference type="AlphaFoldDB" id="A0A094RJJ3"/>
<dbReference type="Pfam" id="PF09345">
    <property type="entry name" value="SiaC"/>
    <property type="match status" value="1"/>
</dbReference>
<dbReference type="OrthoDB" id="5297629at2"/>
<organism evidence="2 4">
    <name type="scientific">Pectobacterium brasiliense</name>
    <dbReference type="NCBI Taxonomy" id="180957"/>
    <lineage>
        <taxon>Bacteria</taxon>
        <taxon>Pseudomonadati</taxon>
        <taxon>Pseudomonadota</taxon>
        <taxon>Gammaproteobacteria</taxon>
        <taxon>Enterobacterales</taxon>
        <taxon>Pectobacteriaceae</taxon>
        <taxon>Pectobacterium</taxon>
    </lineage>
</organism>
<dbReference type="EMBL" id="JQOD01000001">
    <property type="protein sequence ID" value="KGA35767.1"/>
    <property type="molecule type" value="Genomic_DNA"/>
</dbReference>
<dbReference type="Proteomes" id="UP000029435">
    <property type="component" value="Unassembled WGS sequence"/>
</dbReference>
<dbReference type="RefSeq" id="WP_039312383.1">
    <property type="nucleotide sequence ID" value="NZ_CP020350.1"/>
</dbReference>
<accession>A0A094RJJ3</accession>
<dbReference type="KEGG" id="pbra:B5S52_16605"/>
<protein>
    <submittedName>
        <fullName evidence="3">DUF1987 domain-containing protein</fullName>
    </submittedName>
    <submittedName>
        <fullName evidence="2">Fe-S oxidoreductase</fullName>
    </submittedName>
</protein>
<dbReference type="InterPro" id="IPR018530">
    <property type="entry name" value="SiaC"/>
</dbReference>
<dbReference type="PROSITE" id="PS51257">
    <property type="entry name" value="PROKAR_LIPOPROTEIN"/>
    <property type="match status" value="1"/>
</dbReference>
<evidence type="ECO:0000313" key="4">
    <source>
        <dbReference type="Proteomes" id="UP000029435"/>
    </source>
</evidence>
<comment type="caution">
    <text evidence="2">The sequence shown here is derived from an EMBL/GenBank/DDBJ whole genome shotgun (WGS) entry which is preliminary data.</text>
</comment>
<name>A0A094RJJ3_9GAMM</name>